<dbReference type="Proteomes" id="UP000269692">
    <property type="component" value="Unassembled WGS sequence"/>
</dbReference>
<dbReference type="InterPro" id="IPR029058">
    <property type="entry name" value="AB_hydrolase_fold"/>
</dbReference>
<evidence type="ECO:0000256" key="1">
    <source>
        <dbReference type="SAM" id="Phobius"/>
    </source>
</evidence>
<evidence type="ECO:0000313" key="3">
    <source>
        <dbReference type="Proteomes" id="UP000269692"/>
    </source>
</evidence>
<keyword evidence="1" id="KW-0472">Membrane</keyword>
<dbReference type="EMBL" id="RCTF01000008">
    <property type="protein sequence ID" value="RLP78395.1"/>
    <property type="molecule type" value="Genomic_DNA"/>
</dbReference>
<evidence type="ECO:0000313" key="2">
    <source>
        <dbReference type="EMBL" id="RLP78395.1"/>
    </source>
</evidence>
<reference evidence="2 3" key="1">
    <citation type="submission" date="2018-10" db="EMBL/GenBank/DDBJ databases">
        <title>Xanthobacter tagetidis genome sequencing and assembly.</title>
        <authorList>
            <person name="Maclea K.S."/>
            <person name="Goen A.E."/>
            <person name="Fatima S.A."/>
        </authorList>
    </citation>
    <scope>NUCLEOTIDE SEQUENCE [LARGE SCALE GENOMIC DNA]</scope>
    <source>
        <strain evidence="2 3">ATCC 700314</strain>
    </source>
</reference>
<dbReference type="RefSeq" id="WP_121623448.1">
    <property type="nucleotide sequence ID" value="NZ_JACIIW010000001.1"/>
</dbReference>
<feature type="transmembrane region" description="Helical" evidence="1">
    <location>
        <begin position="128"/>
        <end position="152"/>
    </location>
</feature>
<dbReference type="OrthoDB" id="7257484at2"/>
<name>A0A3L7AEH5_9HYPH</name>
<proteinExistence type="predicted"/>
<evidence type="ECO:0008006" key="4">
    <source>
        <dbReference type="Google" id="ProtNLM"/>
    </source>
</evidence>
<dbReference type="AlphaFoldDB" id="A0A3L7AEH5"/>
<dbReference type="Gene3D" id="3.40.50.1820">
    <property type="entry name" value="alpha/beta hydrolase"/>
    <property type="match status" value="1"/>
</dbReference>
<keyword evidence="1" id="KW-0812">Transmembrane</keyword>
<sequence>MWDGARWRTERRHLFLVPGYDPMPVDGHRRIFERELNRFRETWSLEEATCLEDAPRATPTGAAWSIAARGGNWRTGATFELLAWNDLVQADMARSPLSHMGGTLRALADMVTSGTLGRYFRSSPRYGFFFLFTYALTLLFWAIGAGLGLLAYDAAAPAIGTLGAALFGIALAAGAGAVLMRWPGRKFRLKQSLDLAEFSVDFVRGRHPAIDARVEAFGARIAAVAAAGEADEIVLVGHSLGAMLAVSALAYALKLNPALGRSVPVRLLTVGSTTAKFALHPAGGRLREAARIVAEAEAIGWLEIQARDDVVSFYRINPVTLEEARFAPLRTVTGDFSERPLIRAHPIRDMLSEATFARFRLDMMRLHCQYLLANDKRAGYDFFAVLASPLRFDLLAASANGLRTYLDARGLLMRPYSPADPGPWRAL</sequence>
<gene>
    <name evidence="2" type="ORF">D9R14_11335</name>
</gene>
<organism evidence="2 3">
    <name type="scientific">Xanthobacter tagetidis</name>
    <dbReference type="NCBI Taxonomy" id="60216"/>
    <lineage>
        <taxon>Bacteria</taxon>
        <taxon>Pseudomonadati</taxon>
        <taxon>Pseudomonadota</taxon>
        <taxon>Alphaproteobacteria</taxon>
        <taxon>Hyphomicrobiales</taxon>
        <taxon>Xanthobacteraceae</taxon>
        <taxon>Xanthobacter</taxon>
    </lineage>
</organism>
<dbReference type="SUPFAM" id="SSF53474">
    <property type="entry name" value="alpha/beta-Hydrolases"/>
    <property type="match status" value="1"/>
</dbReference>
<comment type="caution">
    <text evidence="2">The sequence shown here is derived from an EMBL/GenBank/DDBJ whole genome shotgun (WGS) entry which is preliminary data.</text>
</comment>
<protein>
    <recommendedName>
        <fullName evidence="4">Alpha/beta hydrolase</fullName>
    </recommendedName>
</protein>
<keyword evidence="3" id="KW-1185">Reference proteome</keyword>
<accession>A0A3L7AEH5</accession>
<feature type="transmembrane region" description="Helical" evidence="1">
    <location>
        <begin position="158"/>
        <end position="180"/>
    </location>
</feature>
<keyword evidence="1" id="KW-1133">Transmembrane helix</keyword>